<dbReference type="InterPro" id="IPR045054">
    <property type="entry name" value="P4HA-like"/>
</dbReference>
<dbReference type="AlphaFoldDB" id="A0A5K3ELY1"/>
<keyword evidence="10" id="KW-0560">Oxidoreductase</keyword>
<evidence type="ECO:0000256" key="6">
    <source>
        <dbReference type="ARBA" id="ARBA00022723"/>
    </source>
</evidence>
<dbReference type="Gene3D" id="1.25.40.10">
    <property type="entry name" value="Tetratricopeptide repeat domain"/>
    <property type="match status" value="1"/>
</dbReference>
<evidence type="ECO:0000256" key="13">
    <source>
        <dbReference type="SAM" id="SignalP"/>
    </source>
</evidence>
<evidence type="ECO:0000313" key="15">
    <source>
        <dbReference type="WBParaSite" id="MCU_001222-RA"/>
    </source>
</evidence>
<dbReference type="InterPro" id="IPR011990">
    <property type="entry name" value="TPR-like_helical_dom_sf"/>
</dbReference>
<evidence type="ECO:0000256" key="5">
    <source>
        <dbReference type="ARBA" id="ARBA00012269"/>
    </source>
</evidence>
<dbReference type="InterPro" id="IPR044862">
    <property type="entry name" value="Pro_4_hyd_alph_FE2OG_OXY"/>
</dbReference>
<keyword evidence="11" id="KW-0408">Iron</keyword>
<evidence type="ECO:0000256" key="1">
    <source>
        <dbReference type="ARBA" id="ARBA00001961"/>
    </source>
</evidence>
<dbReference type="Gene3D" id="2.60.120.620">
    <property type="entry name" value="q2cbj1_9rhob like domain"/>
    <property type="match status" value="1"/>
</dbReference>
<dbReference type="InterPro" id="IPR059068">
    <property type="entry name" value="TPR_P4H"/>
</dbReference>
<keyword evidence="7" id="KW-0256">Endoplasmic reticulum</keyword>
<dbReference type="SUPFAM" id="SSF48452">
    <property type="entry name" value="TPR-like"/>
    <property type="match status" value="1"/>
</dbReference>
<evidence type="ECO:0000256" key="2">
    <source>
        <dbReference type="ARBA" id="ARBA00002035"/>
    </source>
</evidence>
<feature type="chain" id="PRO_5024298970" description="procollagen-proline 4-dioxygenase" evidence="13">
    <location>
        <begin position="24"/>
        <end position="573"/>
    </location>
</feature>
<dbReference type="GO" id="GO:0004656">
    <property type="term" value="F:procollagen-proline 4-dioxygenase activity"/>
    <property type="evidence" value="ECO:0007669"/>
    <property type="project" value="UniProtKB-EC"/>
</dbReference>
<dbReference type="GO" id="GO:0005788">
    <property type="term" value="C:endoplasmic reticulum lumen"/>
    <property type="evidence" value="ECO:0007669"/>
    <property type="project" value="UniProtKB-SubCell"/>
</dbReference>
<accession>A0A5K3ELY1</accession>
<dbReference type="Pfam" id="PF13640">
    <property type="entry name" value="2OG-FeII_Oxy_3"/>
    <property type="match status" value="1"/>
</dbReference>
<evidence type="ECO:0000256" key="8">
    <source>
        <dbReference type="ARBA" id="ARBA00022896"/>
    </source>
</evidence>
<reference evidence="15" key="1">
    <citation type="submission" date="2019-11" db="UniProtKB">
        <authorList>
            <consortium name="WormBaseParasite"/>
        </authorList>
    </citation>
    <scope>IDENTIFICATION</scope>
</reference>
<dbReference type="Gene3D" id="6.10.140.1460">
    <property type="match status" value="1"/>
</dbReference>
<evidence type="ECO:0000256" key="11">
    <source>
        <dbReference type="ARBA" id="ARBA00023004"/>
    </source>
</evidence>
<dbReference type="PANTHER" id="PTHR10869:SF244">
    <property type="entry name" value="PROLYL 4-HYDROXYLASE SUBUNIT ALPHA-2"/>
    <property type="match status" value="1"/>
</dbReference>
<dbReference type="PROSITE" id="PS51471">
    <property type="entry name" value="FE2OG_OXY"/>
    <property type="match status" value="1"/>
</dbReference>
<evidence type="ECO:0000259" key="14">
    <source>
        <dbReference type="PROSITE" id="PS51471"/>
    </source>
</evidence>
<comment type="function">
    <text evidence="2">Catalyzes the post-translational formation of 4-hydroxyproline in -Xaa-Pro-Gly- sequences in collagens and other proteins.</text>
</comment>
<dbReference type="InterPro" id="IPR005123">
    <property type="entry name" value="Oxoglu/Fe-dep_dioxygenase_dom"/>
</dbReference>
<evidence type="ECO:0000256" key="12">
    <source>
        <dbReference type="ARBA" id="ARBA00023180"/>
    </source>
</evidence>
<dbReference type="FunFam" id="2.60.120.620:FF:000011">
    <property type="entry name" value="Prolyl alpha subunit"/>
    <property type="match status" value="1"/>
</dbReference>
<comment type="cofactor">
    <cofactor evidence="1">
        <name>L-ascorbate</name>
        <dbReference type="ChEBI" id="CHEBI:38290"/>
    </cofactor>
</comment>
<keyword evidence="13" id="KW-0732">Signal</keyword>
<evidence type="ECO:0000256" key="7">
    <source>
        <dbReference type="ARBA" id="ARBA00022824"/>
    </source>
</evidence>
<comment type="subcellular location">
    <subcellularLocation>
        <location evidence="3">Endoplasmic reticulum lumen</location>
    </subcellularLocation>
</comment>
<evidence type="ECO:0000256" key="9">
    <source>
        <dbReference type="ARBA" id="ARBA00022964"/>
    </source>
</evidence>
<keyword evidence="9" id="KW-0223">Dioxygenase</keyword>
<proteinExistence type="inferred from homology"/>
<evidence type="ECO:0000256" key="10">
    <source>
        <dbReference type="ARBA" id="ARBA00023002"/>
    </source>
</evidence>
<dbReference type="Pfam" id="PF08336">
    <property type="entry name" value="P4Ha_N"/>
    <property type="match status" value="1"/>
</dbReference>
<dbReference type="Pfam" id="PF23558">
    <property type="entry name" value="TPR_P4H"/>
    <property type="match status" value="1"/>
</dbReference>
<organism evidence="15">
    <name type="scientific">Mesocestoides corti</name>
    <name type="common">Flatworm</name>
    <dbReference type="NCBI Taxonomy" id="53468"/>
    <lineage>
        <taxon>Eukaryota</taxon>
        <taxon>Metazoa</taxon>
        <taxon>Spiralia</taxon>
        <taxon>Lophotrochozoa</taxon>
        <taxon>Platyhelminthes</taxon>
        <taxon>Cestoda</taxon>
        <taxon>Eucestoda</taxon>
        <taxon>Cyclophyllidea</taxon>
        <taxon>Mesocestoididae</taxon>
        <taxon>Mesocestoides</taxon>
    </lineage>
</organism>
<protein>
    <recommendedName>
        <fullName evidence="5">procollagen-proline 4-dioxygenase</fullName>
        <ecNumber evidence="5">1.14.11.2</ecNumber>
    </recommendedName>
</protein>
<keyword evidence="12" id="KW-0325">Glycoprotein</keyword>
<dbReference type="EC" id="1.14.11.2" evidence="5"/>
<feature type="signal peptide" evidence="13">
    <location>
        <begin position="1"/>
        <end position="23"/>
    </location>
</feature>
<dbReference type="PANTHER" id="PTHR10869">
    <property type="entry name" value="PROLYL 4-HYDROXYLASE ALPHA SUBUNIT"/>
    <property type="match status" value="1"/>
</dbReference>
<dbReference type="InterPro" id="IPR013547">
    <property type="entry name" value="P4H_N"/>
</dbReference>
<dbReference type="SMART" id="SM00702">
    <property type="entry name" value="P4Hc"/>
    <property type="match status" value="1"/>
</dbReference>
<evidence type="ECO:0000256" key="4">
    <source>
        <dbReference type="ARBA" id="ARBA00006511"/>
    </source>
</evidence>
<dbReference type="GO" id="GO:0005506">
    <property type="term" value="F:iron ion binding"/>
    <property type="evidence" value="ECO:0007669"/>
    <property type="project" value="InterPro"/>
</dbReference>
<dbReference type="InterPro" id="IPR006620">
    <property type="entry name" value="Pro_4_hyd_alph"/>
</dbReference>
<feature type="domain" description="Fe2OG dioxygenase" evidence="14">
    <location>
        <begin position="441"/>
        <end position="548"/>
    </location>
</feature>
<name>A0A5K3ELY1_MESCO</name>
<dbReference type="GO" id="GO:0031418">
    <property type="term" value="F:L-ascorbic acid binding"/>
    <property type="evidence" value="ECO:0007669"/>
    <property type="project" value="UniProtKB-KW"/>
</dbReference>
<keyword evidence="6" id="KW-0479">Metal-binding</keyword>
<keyword evidence="8" id="KW-0847">Vitamin C</keyword>
<comment type="similarity">
    <text evidence="4">Belongs to the P4HA family.</text>
</comment>
<dbReference type="WBParaSite" id="MCU_001222-RA">
    <property type="protein sequence ID" value="MCU_001222-RA"/>
    <property type="gene ID" value="MCU_001222"/>
</dbReference>
<sequence length="573" mass="64812">MIPSKLFPLLLFLLSQSLQGNSSSDIFSSITAIDQAVSAGRHLASELQTYVTKEEARLAKMRLLIGRLENATRNCANNTHDEDGLFDASAQETIANPVSAFLTIFRLASNWSKELAVLLDVPISDSGQEETSVTAFNEFNSRRKLFLRLRWYADMLPGASDVDGALDAIIRLQQTYEIPASDIAEGRILPTSQSPRLTERQCMHLGLFAYELGDYPRAVEWFQLVLDRLNRVPLHQRNADDDGANPISHAMVYDHLSYALGRAGRYREALDVTNLLLNEDPNSRNGALNKMFYEMELKRYKGNDPPPIQQDTSMEAGWETGDFDDLCRKADKPMHPDYRLSCRYTVPHPFFLIGPIKEEVMQVDPPIVLWHEFVTKNEAEMIIDLAKPKLKRALVRNPSSGVLEPAPYRVTKNVWLPDDLNNLTKSINSRIRMVTGLSIDHGEELQVANYGLGGYYAPHFDYARRFEVDAYERNHGNRIATFMVYLTPVQLGGATVFTKIGAIVKPVARSAVFWYNLLRSGDGDLRSRHGACPVLVGSKWVMNKWIRDSGQELKRPCLLEQEPFDPLDEYNDI</sequence>
<evidence type="ECO:0000256" key="3">
    <source>
        <dbReference type="ARBA" id="ARBA00004319"/>
    </source>
</evidence>